<evidence type="ECO:0000256" key="7">
    <source>
        <dbReference type="ARBA" id="ARBA00023004"/>
    </source>
</evidence>
<comment type="catalytic activity">
    <reaction evidence="10">
        <text>reduced [rubredoxin] + superoxide + 2 H(+) = oxidized [rubredoxin] + H2O2</text>
        <dbReference type="Rhea" id="RHEA:21324"/>
        <dbReference type="Rhea" id="RHEA-COMP:10302"/>
        <dbReference type="Rhea" id="RHEA-COMP:10303"/>
        <dbReference type="ChEBI" id="CHEBI:15378"/>
        <dbReference type="ChEBI" id="CHEBI:16240"/>
        <dbReference type="ChEBI" id="CHEBI:18421"/>
        <dbReference type="ChEBI" id="CHEBI:29033"/>
        <dbReference type="ChEBI" id="CHEBI:29034"/>
        <dbReference type="EC" id="1.15.1.2"/>
    </reaction>
</comment>
<proteinExistence type="inferred from homology"/>
<keyword evidence="6" id="KW-0249">Electron transport</keyword>
<dbReference type="SUPFAM" id="SSF57802">
    <property type="entry name" value="Rubredoxin-like"/>
    <property type="match status" value="1"/>
</dbReference>
<dbReference type="Gene3D" id="2.60.40.730">
    <property type="entry name" value="SOR catalytic domain"/>
    <property type="match status" value="1"/>
</dbReference>
<keyword evidence="14" id="KW-1185">Reference proteome</keyword>
<comment type="function">
    <text evidence="8">Catalyzes the one-electron reduction of superoxide anion radical to hydrogen peroxide at a nonheme ferrous iron center. Plays a fundamental role in case of oxidative stress via its superoxide detoxification activity.</text>
</comment>
<dbReference type="GO" id="GO:0050605">
    <property type="term" value="F:superoxide reductase activity"/>
    <property type="evidence" value="ECO:0007669"/>
    <property type="project" value="UniProtKB-EC"/>
</dbReference>
<name>A0A9J6QNM1_9FIRM</name>
<evidence type="ECO:0000256" key="10">
    <source>
        <dbReference type="ARBA" id="ARBA00047448"/>
    </source>
</evidence>
<dbReference type="EC" id="1.15.1.2" evidence="2"/>
<keyword evidence="4" id="KW-0813">Transport</keyword>
<evidence type="ECO:0000256" key="3">
    <source>
        <dbReference type="ARBA" id="ARBA00014839"/>
    </source>
</evidence>
<evidence type="ECO:0000256" key="5">
    <source>
        <dbReference type="ARBA" id="ARBA00022723"/>
    </source>
</evidence>
<keyword evidence="7" id="KW-0408">Iron</keyword>
<dbReference type="Pfam" id="PF06397">
    <property type="entry name" value="Desulfoferrod_N"/>
    <property type="match status" value="1"/>
</dbReference>
<evidence type="ECO:0000256" key="6">
    <source>
        <dbReference type="ARBA" id="ARBA00022982"/>
    </source>
</evidence>
<dbReference type="AlphaFoldDB" id="A0A9J6QNM1"/>
<evidence type="ECO:0000256" key="2">
    <source>
        <dbReference type="ARBA" id="ARBA00012679"/>
    </source>
</evidence>
<dbReference type="RefSeq" id="WP_148395581.1">
    <property type="nucleotide sequence ID" value="NZ_JAJAGH010000001.1"/>
</dbReference>
<evidence type="ECO:0000259" key="12">
    <source>
        <dbReference type="Pfam" id="PF06397"/>
    </source>
</evidence>
<dbReference type="PANTHER" id="PTHR36541">
    <property type="entry name" value="SUPEROXIDE REDUCTASE-RELATED"/>
    <property type="match status" value="1"/>
</dbReference>
<sequence length="123" mass="13604">MKILRCNHCGNIATLIDDKGVPLVCCGEAMEELKANTTDAATEKHVPVVEVADNKVKVDVGSVTHPMSEEHLIQWILLETDKGCQIKKLSASDEPKAVFCLGEDKPLAVYEYCNLHGLWKKEL</sequence>
<organism evidence="13 14">
    <name type="scientific">Hominibacterium faecale</name>
    <dbReference type="NCBI Taxonomy" id="2839743"/>
    <lineage>
        <taxon>Bacteria</taxon>
        <taxon>Bacillati</taxon>
        <taxon>Bacillota</taxon>
        <taxon>Clostridia</taxon>
        <taxon>Peptostreptococcales</taxon>
        <taxon>Anaerovoracaceae</taxon>
        <taxon>Hominibacterium</taxon>
    </lineage>
</organism>
<dbReference type="InterPro" id="IPR051233">
    <property type="entry name" value="Desulfoferrodoxin_SOR"/>
</dbReference>
<evidence type="ECO:0000313" key="14">
    <source>
        <dbReference type="Proteomes" id="UP001065549"/>
    </source>
</evidence>
<dbReference type="EMBL" id="JAOSHN010000004">
    <property type="protein sequence ID" value="MCU7378777.1"/>
    <property type="molecule type" value="Genomic_DNA"/>
</dbReference>
<evidence type="ECO:0000256" key="1">
    <source>
        <dbReference type="ARBA" id="ARBA00005941"/>
    </source>
</evidence>
<gene>
    <name evidence="13" type="ORF">OBO34_10470</name>
</gene>
<accession>A0A9J6QNM1</accession>
<reference evidence="13" key="1">
    <citation type="submission" date="2022-09" db="EMBL/GenBank/DDBJ databases">
        <title>Culturomic study of gut microbiota in children with autism spectrum disorder.</title>
        <authorList>
            <person name="Efimov B.A."/>
            <person name="Chaplin A.V."/>
            <person name="Sokolova S.R."/>
            <person name="Pikina A.P."/>
            <person name="Korzhanova M."/>
            <person name="Belova V."/>
            <person name="Korostin D."/>
        </authorList>
    </citation>
    <scope>NUCLEOTIDE SEQUENCE</scope>
    <source>
        <strain evidence="13">ASD5510</strain>
    </source>
</reference>
<dbReference type="Proteomes" id="UP001065549">
    <property type="component" value="Unassembled WGS sequence"/>
</dbReference>
<comment type="similarity">
    <text evidence="1">Belongs to the desulfoferrodoxin family.</text>
</comment>
<dbReference type="SUPFAM" id="SSF49367">
    <property type="entry name" value="Superoxide reductase-like"/>
    <property type="match status" value="1"/>
</dbReference>
<dbReference type="NCBIfam" id="TIGR00332">
    <property type="entry name" value="neela_ferrous"/>
    <property type="match status" value="1"/>
</dbReference>
<evidence type="ECO:0000256" key="4">
    <source>
        <dbReference type="ARBA" id="ARBA00022448"/>
    </source>
</evidence>
<evidence type="ECO:0000256" key="8">
    <source>
        <dbReference type="ARBA" id="ARBA00024690"/>
    </source>
</evidence>
<evidence type="ECO:0000256" key="9">
    <source>
        <dbReference type="ARBA" id="ARBA00031398"/>
    </source>
</evidence>
<dbReference type="Pfam" id="PF01880">
    <property type="entry name" value="Desulfoferrodox"/>
    <property type="match status" value="1"/>
</dbReference>
<comment type="caution">
    <text evidence="13">The sequence shown here is derived from an EMBL/GenBank/DDBJ whole genome shotgun (WGS) entry which is preliminary data.</text>
</comment>
<dbReference type="InterPro" id="IPR036073">
    <property type="entry name" value="Desulfoferrodoxin_Fe-bd_dom_sf"/>
</dbReference>
<feature type="domain" description="Desulfoferrodoxin N-terminal" evidence="12">
    <location>
        <begin position="2"/>
        <end position="32"/>
    </location>
</feature>
<dbReference type="InterPro" id="IPR004462">
    <property type="entry name" value="Desulfoferrodoxin_N"/>
</dbReference>
<dbReference type="InterPro" id="IPR002742">
    <property type="entry name" value="Desulfoferrodoxin_Fe-bd_dom"/>
</dbReference>
<evidence type="ECO:0000259" key="11">
    <source>
        <dbReference type="Pfam" id="PF01880"/>
    </source>
</evidence>
<dbReference type="PANTHER" id="PTHR36541:SF1">
    <property type="entry name" value="SUPEROXIDE REDUCTASE-RELATED"/>
    <property type="match status" value="1"/>
</dbReference>
<keyword evidence="5" id="KW-0479">Metal-binding</keyword>
<feature type="domain" description="Desulfoferrodoxin ferrous iron-binding" evidence="11">
    <location>
        <begin position="38"/>
        <end position="121"/>
    </location>
</feature>
<evidence type="ECO:0000313" key="13">
    <source>
        <dbReference type="EMBL" id="MCU7378777.1"/>
    </source>
</evidence>
<dbReference type="GO" id="GO:0005506">
    <property type="term" value="F:iron ion binding"/>
    <property type="evidence" value="ECO:0007669"/>
    <property type="project" value="InterPro"/>
</dbReference>
<protein>
    <recommendedName>
        <fullName evidence="3">Desulfoferrodoxin</fullName>
        <ecNumber evidence="2">1.15.1.2</ecNumber>
    </recommendedName>
    <alternativeName>
        <fullName evidence="9">Superoxide reductase</fullName>
    </alternativeName>
</protein>